<gene>
    <name evidence="1" type="ORF">AAU01_34710</name>
</gene>
<organism evidence="1 2">
    <name type="scientific">Paenarthrobacter aurescens</name>
    <name type="common">Arthrobacter aurescens</name>
    <dbReference type="NCBI Taxonomy" id="43663"/>
    <lineage>
        <taxon>Bacteria</taxon>
        <taxon>Bacillati</taxon>
        <taxon>Actinomycetota</taxon>
        <taxon>Actinomycetes</taxon>
        <taxon>Micrococcales</taxon>
        <taxon>Micrococcaceae</taxon>
        <taxon>Paenarthrobacter</taxon>
    </lineage>
</organism>
<accession>A0A4Y3NNF6</accession>
<sequence>MESGAHRDDAAQANHPFGPNPATIHIMGIRIGTSGWSYDHWEDVLYPPGLPAAKRLAHYMSRFNTVELNASFYRWPRDTSFASWRERLPAGFAMSVKAPRGLTHGKKLYSPEVWVERIVRCWHELGDKRAVLLVQLPPDLQRDDARLDYFLATVPQWVRIAVEFRHDSWDHPDVYALLERRGAAYCIMSGAHLPCILRATAPFVYIRLHGPDHEHLYGGSYSEDDLRWWADRIREWDGNGKDVYVYFNNDGGGNAVRNADTLRWLLGVS</sequence>
<evidence type="ECO:0008006" key="3">
    <source>
        <dbReference type="Google" id="ProtNLM"/>
    </source>
</evidence>
<dbReference type="SUPFAM" id="SSF117396">
    <property type="entry name" value="TM1631-like"/>
    <property type="match status" value="1"/>
</dbReference>
<evidence type="ECO:0000313" key="2">
    <source>
        <dbReference type="Proteomes" id="UP000317715"/>
    </source>
</evidence>
<evidence type="ECO:0000313" key="1">
    <source>
        <dbReference type="EMBL" id="GEB20716.1"/>
    </source>
</evidence>
<keyword evidence="2" id="KW-1185">Reference proteome</keyword>
<dbReference type="InterPro" id="IPR002763">
    <property type="entry name" value="DUF72"/>
</dbReference>
<dbReference type="InterPro" id="IPR036520">
    <property type="entry name" value="UPF0759_sf"/>
</dbReference>
<dbReference type="PANTHER" id="PTHR30348">
    <property type="entry name" value="UNCHARACTERIZED PROTEIN YECE"/>
    <property type="match status" value="1"/>
</dbReference>
<dbReference type="Gene3D" id="3.20.20.410">
    <property type="entry name" value="Protein of unknown function UPF0759"/>
    <property type="match status" value="1"/>
</dbReference>
<dbReference type="AlphaFoldDB" id="A0A4Y3NNF6"/>
<reference evidence="1 2" key="1">
    <citation type="submission" date="2019-06" db="EMBL/GenBank/DDBJ databases">
        <title>Whole genome shotgun sequence of Paenarthrobacter aurescens NBRC 12136.</title>
        <authorList>
            <person name="Hosoyama A."/>
            <person name="Uohara A."/>
            <person name="Ohji S."/>
            <person name="Ichikawa N."/>
        </authorList>
    </citation>
    <scope>NUCLEOTIDE SEQUENCE [LARGE SCALE GENOMIC DNA]</scope>
    <source>
        <strain evidence="1 2">NBRC 12136</strain>
    </source>
</reference>
<comment type="caution">
    <text evidence="1">The sequence shown here is derived from an EMBL/GenBank/DDBJ whole genome shotgun (WGS) entry which is preliminary data.</text>
</comment>
<proteinExistence type="predicted"/>
<name>A0A4Y3NNF6_PAEAU</name>
<dbReference type="EMBL" id="BJMD01000025">
    <property type="protein sequence ID" value="GEB20716.1"/>
    <property type="molecule type" value="Genomic_DNA"/>
</dbReference>
<protein>
    <recommendedName>
        <fullName evidence="3">Sensor histidine kinase</fullName>
    </recommendedName>
</protein>
<dbReference type="PANTHER" id="PTHR30348:SF4">
    <property type="entry name" value="DUF72 DOMAIN-CONTAINING PROTEIN"/>
    <property type="match status" value="1"/>
</dbReference>
<dbReference type="Proteomes" id="UP000317715">
    <property type="component" value="Unassembled WGS sequence"/>
</dbReference>
<dbReference type="Pfam" id="PF01904">
    <property type="entry name" value="DUF72"/>
    <property type="match status" value="1"/>
</dbReference>